<dbReference type="InterPro" id="IPR011044">
    <property type="entry name" value="Quino_amine_DH_bsu"/>
</dbReference>
<dbReference type="Proteomes" id="UP001158576">
    <property type="component" value="Chromosome 1"/>
</dbReference>
<keyword evidence="3" id="KW-1185">Reference proteome</keyword>
<dbReference type="EMBL" id="OU015566">
    <property type="protein sequence ID" value="CAG5102279.1"/>
    <property type="molecule type" value="Genomic_DNA"/>
</dbReference>
<gene>
    <name evidence="2" type="ORF">OKIOD_LOCUS8992</name>
</gene>
<dbReference type="SUPFAM" id="SSF50969">
    <property type="entry name" value="YVTN repeat-like/Quinoprotein amine dehydrogenase"/>
    <property type="match status" value="1"/>
</dbReference>
<proteinExistence type="predicted"/>
<name>A0ABN7SJ66_OIKDI</name>
<sequence>MKLSPILLAAGASADCPEILNENGWDNPTPGKLSPSMRYPLGLSSERTQTVKYQIKKYGLHESAYLGFLTFNGYHCGEDFINKALVDGRIKLDIVDTQYVYAFNSTTSYETLKESSLTGRYVDRRTYQFVARPRPDDFSGNKWGVGNNKWVDTLSVTFNGLDKVEWGERSMTNCLQKVKLGFTSDEDFTGRAYYDGEDFTPCIFPSDNVVTTTTPQGPTTTTTPQGPTTTTPQGPTTTTTPQGPTTTTTPGEFTHNGDGTGGNAPQYRAYVAVNGEENVAAIGHGPHAADGQLLSNGGYVATGISSATEGGQVGIGWVARVDPCPNPDSYENTLGTMLTGAGSNCATKFKWAWKQASGGKHTHMVSVKESPDGTYVLAAGLRKSSSNEYNGYVVKLDVETGNLIWDFDFTSGSGVRSGFETIHFTSDGGFIVGGFSHREWEEHPYFKSGGQVDNGRPVLHKFSAEIANAATVSDPMPEWTYRCGAVGTTCDLNDGSMKNARVYFDDGVEKIVALPVWRTIFIIINAQTGEELIYSGDAINSGFTDDGIANDVEVEFDDSGAVMGFVTTGFRITTVSTDNGMPCSHAEDGKCGVFHGFFAKYSKSLDQRLWRTTFNTGDWPGGAGQFKDLEASAYKSLVYTECWGMTKVTGPTGHVGYAAACGSGIEGCDIHGEIPCENDPRTTWRGAVPRIDREGNLVWYRLDSFRGLFDDGETVTDDVSESASEYIFEDKFGRIVSVTDEGMGGVGFLTYECEDGITSYNGYVAKININTGATIWDFDYKTNSGTRSGFETVHFTSDGGFIVGGFTHRVDVEMPGFKSGGQVDQGRPVMHKFSAQTANSASVSNPTPVWTYSCASGSNSCQLDDGSVKNMRVYMDNGVEKVVGLPTSRTVFINLNANNGNELIYSGDGINSGHIGDGTANDVEVEYDDAGNVIGFVTTGLRVTKIQSDNGVGCGAQEDGCSVIKGVFTKYNKALTQRVWRQAFNTGEWPGGAGQFSSVSATPYKSLVYTECWGLTKVMNNGVHVGYAAACGSGVEPGCDIHTGAIKTACQNDVRKAWRGAVTRIDRAGNLVWYRLDSWFWSANERGESASEYIFQDASDRIVSVTDEGFGGFGFLTYDSS</sequence>
<feature type="compositionally biased region" description="Low complexity" evidence="1">
    <location>
        <begin position="211"/>
        <end position="251"/>
    </location>
</feature>
<feature type="region of interest" description="Disordered" evidence="1">
    <location>
        <begin position="210"/>
        <end position="265"/>
    </location>
</feature>
<accession>A0ABN7SJ66</accession>
<organism evidence="2 3">
    <name type="scientific">Oikopleura dioica</name>
    <name type="common">Tunicate</name>
    <dbReference type="NCBI Taxonomy" id="34765"/>
    <lineage>
        <taxon>Eukaryota</taxon>
        <taxon>Metazoa</taxon>
        <taxon>Chordata</taxon>
        <taxon>Tunicata</taxon>
        <taxon>Appendicularia</taxon>
        <taxon>Copelata</taxon>
        <taxon>Oikopleuridae</taxon>
        <taxon>Oikopleura</taxon>
    </lineage>
</organism>
<protein>
    <submittedName>
        <fullName evidence="2">Oidioi.mRNA.OKI2018_I69.chr1.g227.t1.cds</fullName>
    </submittedName>
</protein>
<evidence type="ECO:0000256" key="1">
    <source>
        <dbReference type="SAM" id="MobiDB-lite"/>
    </source>
</evidence>
<evidence type="ECO:0000313" key="3">
    <source>
        <dbReference type="Proteomes" id="UP001158576"/>
    </source>
</evidence>
<reference evidence="2 3" key="1">
    <citation type="submission" date="2021-04" db="EMBL/GenBank/DDBJ databases">
        <authorList>
            <person name="Bliznina A."/>
        </authorList>
    </citation>
    <scope>NUCLEOTIDE SEQUENCE [LARGE SCALE GENOMIC DNA]</scope>
</reference>
<evidence type="ECO:0000313" key="2">
    <source>
        <dbReference type="EMBL" id="CAG5102279.1"/>
    </source>
</evidence>